<dbReference type="InterPro" id="IPR016159">
    <property type="entry name" value="Cullin_repeat-like_dom_sf"/>
</dbReference>
<protein>
    <submittedName>
        <fullName evidence="5">G9815 protein</fullName>
    </submittedName>
</protein>
<dbReference type="InterPro" id="IPR016158">
    <property type="entry name" value="Cullin_homology"/>
</dbReference>
<dbReference type="Pfam" id="PF00888">
    <property type="entry name" value="Cullin"/>
    <property type="match status" value="1"/>
</dbReference>
<dbReference type="SMART" id="SM00182">
    <property type="entry name" value="CULLIN"/>
    <property type="match status" value="1"/>
</dbReference>
<feature type="domain" description="Cullin family profile" evidence="4">
    <location>
        <begin position="374"/>
        <end position="604"/>
    </location>
</feature>
<dbReference type="Gene3D" id="3.30.230.130">
    <property type="entry name" value="Cullin, Chain C, Domain 2"/>
    <property type="match status" value="1"/>
</dbReference>
<keyword evidence="6" id="KW-1185">Reference proteome</keyword>
<comment type="similarity">
    <text evidence="1 2 3">Belongs to the cullin family.</text>
</comment>
<dbReference type="PANTHER" id="PTHR11932">
    <property type="entry name" value="CULLIN"/>
    <property type="match status" value="1"/>
</dbReference>
<dbReference type="SUPFAM" id="SSF74788">
    <property type="entry name" value="Cullin repeat-like"/>
    <property type="match status" value="1"/>
</dbReference>
<evidence type="ECO:0000313" key="6">
    <source>
        <dbReference type="Proteomes" id="UP001497392"/>
    </source>
</evidence>
<dbReference type="Gene3D" id="1.20.1310.10">
    <property type="entry name" value="Cullin Repeats"/>
    <property type="match status" value="4"/>
</dbReference>
<dbReference type="InterPro" id="IPR036390">
    <property type="entry name" value="WH_DNA-bd_sf"/>
</dbReference>
<dbReference type="InterPro" id="IPR045093">
    <property type="entry name" value="Cullin"/>
</dbReference>
<dbReference type="Pfam" id="PF10557">
    <property type="entry name" value="Cullin_Nedd8"/>
    <property type="match status" value="1"/>
</dbReference>
<evidence type="ECO:0000313" key="5">
    <source>
        <dbReference type="EMBL" id="CAL5226935.1"/>
    </source>
</evidence>
<comment type="caution">
    <text evidence="5">The sequence shown here is derived from an EMBL/GenBank/DDBJ whole genome shotgun (WGS) entry which is preliminary data.</text>
</comment>
<dbReference type="InterPro" id="IPR059120">
    <property type="entry name" value="Cullin-like_AB"/>
</dbReference>
<dbReference type="Gene3D" id="1.10.10.10">
    <property type="entry name" value="Winged helix-like DNA-binding domain superfamily/Winged helix DNA-binding domain"/>
    <property type="match status" value="1"/>
</dbReference>
<name>A0ABP1G6I9_9CHLO</name>
<proteinExistence type="inferred from homology"/>
<dbReference type="InterPro" id="IPR019559">
    <property type="entry name" value="Cullin_neddylation_domain"/>
</dbReference>
<dbReference type="SUPFAM" id="SSF46785">
    <property type="entry name" value="Winged helix' DNA-binding domain"/>
    <property type="match status" value="1"/>
</dbReference>
<dbReference type="EMBL" id="CAXHTA020000016">
    <property type="protein sequence ID" value="CAL5226935.1"/>
    <property type="molecule type" value="Genomic_DNA"/>
</dbReference>
<dbReference type="InterPro" id="IPR036388">
    <property type="entry name" value="WH-like_DNA-bd_sf"/>
</dbReference>
<evidence type="ECO:0000256" key="1">
    <source>
        <dbReference type="ARBA" id="ARBA00006019"/>
    </source>
</evidence>
<dbReference type="InterPro" id="IPR036317">
    <property type="entry name" value="Cullin_homology_sf"/>
</dbReference>
<organism evidence="5 6">
    <name type="scientific">Coccomyxa viridis</name>
    <dbReference type="NCBI Taxonomy" id="1274662"/>
    <lineage>
        <taxon>Eukaryota</taxon>
        <taxon>Viridiplantae</taxon>
        <taxon>Chlorophyta</taxon>
        <taxon>core chlorophytes</taxon>
        <taxon>Trebouxiophyceae</taxon>
        <taxon>Trebouxiophyceae incertae sedis</taxon>
        <taxon>Coccomyxaceae</taxon>
        <taxon>Coccomyxa</taxon>
    </lineage>
</organism>
<dbReference type="SUPFAM" id="SSF75632">
    <property type="entry name" value="Cullin homology domain"/>
    <property type="match status" value="1"/>
</dbReference>
<dbReference type="Proteomes" id="UP001497392">
    <property type="component" value="Unassembled WGS sequence"/>
</dbReference>
<dbReference type="Pfam" id="PF26557">
    <property type="entry name" value="Cullin_AB"/>
    <property type="match status" value="1"/>
</dbReference>
<dbReference type="PROSITE" id="PS50069">
    <property type="entry name" value="CULLIN_2"/>
    <property type="match status" value="1"/>
</dbReference>
<dbReference type="InterPro" id="IPR001373">
    <property type="entry name" value="Cullin_N"/>
</dbReference>
<accession>A0ABP1G6I9</accession>
<evidence type="ECO:0000259" key="4">
    <source>
        <dbReference type="PROSITE" id="PS50069"/>
    </source>
</evidence>
<evidence type="ECO:0000256" key="3">
    <source>
        <dbReference type="RuleBase" id="RU003829"/>
    </source>
</evidence>
<sequence>MASGKKNKFKIEPFKHPLKMDPTYGDKTWKVLEDAIHEINNHNASGLSFEELYRNAYNMVINKFGDRLYNGLVQTQTEHLRVVAAKIEAAQGESFLRELKLRWDHHNKSMQMIRDILMYMDRIYVKHQNKAPVSQLSLDLWRDHVVRQKGIRDRMLTMLLELIQKERTGDIVDRALLRSITMMLMDLGANVYSEDFEQHFLAKAAEFYQIEAQEYLGSCSCPQYMEKAERRLHEEKERVDNYLDPSSEPKITRVVENELIMKQMRALAEMENSGVVPLLEGDKYKDLQRMYMLFKRVEGGLDLLRGMLSEHLKSSGKALIMDPERTKDPVEFVHRLLSEKDKYDRIINAAFNNDKSFQNVLNTSFEHFINLSARAPEYISLFMDDQLRKALKGSNEDEVDAMLDRVMMLFRYLQEKDVFEKYYKQHLAKRLLSGRAVSDEAERSVLVKLKTECGYQFTSKLESMFTDIKTSRDTMQEYKARRQATTSNGEDDVELAVQVLTTGSWPTQSTAKCNLPRELERGCEDFKAFYLASHSGRKLSWQTNMGNADMKATFGEKRHELNVSTYQMVILLLFNEADRLSYSEILHASSIPPGDLKRSLQSLACVKGRNVLKKEPMSKDINETDHFVYNSSFHSKFYKVKIGTVSAQKETEPEKQETRQKVEEDRKPQIEAAVVRIMKARRVLDHNSIVAEVTRQLSARFLPNPTVIKKRIESLIEREFLERDATDRRLYRYLA</sequence>
<reference evidence="5 6" key="1">
    <citation type="submission" date="2024-06" db="EMBL/GenBank/DDBJ databases">
        <authorList>
            <person name="Kraege A."/>
            <person name="Thomma B."/>
        </authorList>
    </citation>
    <scope>NUCLEOTIDE SEQUENCE [LARGE SCALE GENOMIC DNA]</scope>
</reference>
<evidence type="ECO:0000256" key="2">
    <source>
        <dbReference type="PROSITE-ProRule" id="PRU00330"/>
    </source>
</evidence>
<gene>
    <name evidence="5" type="primary">g9815</name>
    <name evidence="5" type="ORF">VP750_LOCUS8841</name>
</gene>
<dbReference type="SMART" id="SM00884">
    <property type="entry name" value="Cullin_Nedd8"/>
    <property type="match status" value="1"/>
</dbReference>